<protein>
    <submittedName>
        <fullName evidence="2">SAC3/GANP/THP3, conserved domain</fullName>
    </submittedName>
</protein>
<comment type="caution">
    <text evidence="2">The sequence shown here is derived from an EMBL/GenBank/DDBJ whole genome shotgun (WGS) entry which is preliminary data.</text>
</comment>
<dbReference type="PANTHER" id="PTHR12436">
    <property type="entry name" value="80 KDA MCM3-ASSOCIATED PROTEIN"/>
    <property type="match status" value="1"/>
</dbReference>
<reference evidence="2 3" key="1">
    <citation type="submission" date="2023-12" db="EMBL/GenBank/DDBJ databases">
        <title>A high-quality genome assembly for Dillenia turbinata (Dilleniales).</title>
        <authorList>
            <person name="Chanderbali A."/>
        </authorList>
    </citation>
    <scope>NUCLEOTIDE SEQUENCE [LARGE SCALE GENOMIC DNA]</scope>
    <source>
        <strain evidence="2">LSX21</strain>
        <tissue evidence="2">Leaf</tissue>
    </source>
</reference>
<organism evidence="2 3">
    <name type="scientific">Dillenia turbinata</name>
    <dbReference type="NCBI Taxonomy" id="194707"/>
    <lineage>
        <taxon>Eukaryota</taxon>
        <taxon>Viridiplantae</taxon>
        <taxon>Streptophyta</taxon>
        <taxon>Embryophyta</taxon>
        <taxon>Tracheophyta</taxon>
        <taxon>Spermatophyta</taxon>
        <taxon>Magnoliopsida</taxon>
        <taxon>eudicotyledons</taxon>
        <taxon>Gunneridae</taxon>
        <taxon>Pentapetalae</taxon>
        <taxon>Dilleniales</taxon>
        <taxon>Dilleniaceae</taxon>
        <taxon>Dillenia</taxon>
    </lineage>
</organism>
<keyword evidence="3" id="KW-1185">Reference proteome</keyword>
<dbReference type="InterPro" id="IPR005062">
    <property type="entry name" value="SAC3/GANP/THP3_conserved"/>
</dbReference>
<feature type="non-terminal residue" evidence="2">
    <location>
        <position position="1"/>
    </location>
</feature>
<gene>
    <name evidence="2" type="ORF">RJ641_003513</name>
</gene>
<dbReference type="InterPro" id="IPR045107">
    <property type="entry name" value="SAC3/GANP/THP3"/>
</dbReference>
<dbReference type="EMBL" id="JBAMMX010000011">
    <property type="protein sequence ID" value="KAK6931720.1"/>
    <property type="molecule type" value="Genomic_DNA"/>
</dbReference>
<dbReference type="Pfam" id="PF03399">
    <property type="entry name" value="SAC3_GANP"/>
    <property type="match status" value="1"/>
</dbReference>
<evidence type="ECO:0000313" key="2">
    <source>
        <dbReference type="EMBL" id="KAK6931720.1"/>
    </source>
</evidence>
<sequence>TISVKHVQASDVRPLPVLEMTLNHLLSLLSSSRHPFEVVHDFVFDRTRSIRQDLGMHNIVNHKAVHMYEEMIKFHVISHHKLQSCGNSPDISSIQYLNQEQLAKALVSLYDMSDRTRKFESRFLDEAEYRSLYVLLHLGFSSQQIVNVLRRVTLFVVLPATFAYHKSERNMFCTKPVEVILTLNNLSLLQSKKQCNEVFLRTFRWGNYKHFFCTIAAKASLLQYCIIASYVNEFDSILRHFFWLLAHIAPSCCIVLNVLGFKVHAPGVSIIYHGGYYKLNPYPVGHLSNLLMLTESDMESFCHACGLQIHTGDAGNRTTML</sequence>
<dbReference type="PANTHER" id="PTHR12436:SF3">
    <property type="entry name" value="GERMINAL-CENTER ASSOCIATED NUCLEAR PROTEIN"/>
    <property type="match status" value="1"/>
</dbReference>
<accession>A0AAN8VCE7</accession>
<dbReference type="GO" id="GO:0070390">
    <property type="term" value="C:transcription export complex 2"/>
    <property type="evidence" value="ECO:0007669"/>
    <property type="project" value="TreeGrafter"/>
</dbReference>
<dbReference type="GO" id="GO:0006406">
    <property type="term" value="P:mRNA export from nucleus"/>
    <property type="evidence" value="ECO:0007669"/>
    <property type="project" value="TreeGrafter"/>
</dbReference>
<feature type="domain" description="SAC3/GANP/THP3 conserved" evidence="1">
    <location>
        <begin position="6"/>
        <end position="233"/>
    </location>
</feature>
<evidence type="ECO:0000313" key="3">
    <source>
        <dbReference type="Proteomes" id="UP001370490"/>
    </source>
</evidence>
<name>A0AAN8VCE7_9MAGN</name>
<dbReference type="Gene3D" id="1.25.40.990">
    <property type="match status" value="1"/>
</dbReference>
<dbReference type="AlphaFoldDB" id="A0AAN8VCE7"/>
<dbReference type="Proteomes" id="UP001370490">
    <property type="component" value="Unassembled WGS sequence"/>
</dbReference>
<proteinExistence type="predicted"/>
<evidence type="ECO:0000259" key="1">
    <source>
        <dbReference type="Pfam" id="PF03399"/>
    </source>
</evidence>
<dbReference type="GO" id="GO:0005737">
    <property type="term" value="C:cytoplasm"/>
    <property type="evidence" value="ECO:0007669"/>
    <property type="project" value="TreeGrafter"/>
</dbReference>